<dbReference type="SUPFAM" id="SSF103481">
    <property type="entry name" value="Multidrug resistance efflux transporter EmrE"/>
    <property type="match status" value="1"/>
</dbReference>
<proteinExistence type="predicted"/>
<dbReference type="EMBL" id="CVMV01000022">
    <property type="protein sequence ID" value="CRG94323.1"/>
    <property type="molecule type" value="Genomic_DNA"/>
</dbReference>
<evidence type="ECO:0000256" key="4">
    <source>
        <dbReference type="ARBA" id="ARBA00023136"/>
    </source>
</evidence>
<dbReference type="OMA" id="WWTSNIV"/>
<dbReference type="VEuPathDB" id="PlasmoDB:PGAL8A_00402700"/>
<organism evidence="6 7">
    <name type="scientific">Plasmodium gallinaceum</name>
    <dbReference type="NCBI Taxonomy" id="5849"/>
    <lineage>
        <taxon>Eukaryota</taxon>
        <taxon>Sar</taxon>
        <taxon>Alveolata</taxon>
        <taxon>Apicomplexa</taxon>
        <taxon>Aconoidasida</taxon>
        <taxon>Haemosporida</taxon>
        <taxon>Plasmodiidae</taxon>
        <taxon>Plasmodium</taxon>
        <taxon>Plasmodium (Haemamoeba)</taxon>
    </lineage>
</organism>
<keyword evidence="3 5" id="KW-1133">Transmembrane helix</keyword>
<keyword evidence="2 5" id="KW-0812">Transmembrane</keyword>
<protein>
    <submittedName>
        <fullName evidence="6">GDP-fructose:GMP antiporter, putative</fullName>
    </submittedName>
</protein>
<evidence type="ECO:0000256" key="1">
    <source>
        <dbReference type="ARBA" id="ARBA00004141"/>
    </source>
</evidence>
<evidence type="ECO:0000256" key="2">
    <source>
        <dbReference type="ARBA" id="ARBA00022692"/>
    </source>
</evidence>
<dbReference type="GO" id="GO:0016020">
    <property type="term" value="C:membrane"/>
    <property type="evidence" value="ECO:0007669"/>
    <property type="project" value="UniProtKB-SubCell"/>
</dbReference>
<comment type="subcellular location">
    <subcellularLocation>
        <location evidence="1">Membrane</location>
        <topology evidence="1">Multi-pass membrane protein</topology>
    </subcellularLocation>
</comment>
<feature type="transmembrane region" description="Helical" evidence="5">
    <location>
        <begin position="134"/>
        <end position="155"/>
    </location>
</feature>
<name>A0A1J1GTE7_PLAGA</name>
<evidence type="ECO:0000313" key="7">
    <source>
        <dbReference type="Proteomes" id="UP000220797"/>
    </source>
</evidence>
<dbReference type="AlphaFoldDB" id="A0A1J1GTE7"/>
<dbReference type="OrthoDB" id="5547497at2759"/>
<sequence length="308" mass="36426">MKKTRLRMFLSIVIYLISSITSVFANKYVLMENVMDTVLLIFLQHVSCLIFLFLFRKYLRKFQDKNNFQDYFFSLYDGIKNMWQLIISFNLTLIFGNICLKYTNVSSYQLARSMTLPFNFLFSYFFFKQIKFNCLMTLSCILVSIGFFVFSIDAINTNYKSVLYGTIVSIIQAIHLNLLKVKLMIYKDKMIMMHYNLIYSSIILFIYLFLTKDIFIIFTLNYRILFFLFLSCISSICVTFSSFLCIYYTDNVVFNMFGNVKSTIQTFLSKFYYSEKFNLNTVIGIILTTIGSFIYTCSSEYAKKEKIN</sequence>
<gene>
    <name evidence="6" type="ORF">PGAL8A_00402700</name>
</gene>
<evidence type="ECO:0000313" key="6">
    <source>
        <dbReference type="EMBL" id="CRG94323.1"/>
    </source>
</evidence>
<feature type="transmembrane region" description="Helical" evidence="5">
    <location>
        <begin position="277"/>
        <end position="295"/>
    </location>
</feature>
<feature type="transmembrane region" description="Helical" evidence="5">
    <location>
        <begin position="191"/>
        <end position="210"/>
    </location>
</feature>
<feature type="transmembrane region" description="Helical" evidence="5">
    <location>
        <begin position="35"/>
        <end position="55"/>
    </location>
</feature>
<dbReference type="GeneID" id="39732557"/>
<feature type="transmembrane region" description="Helical" evidence="5">
    <location>
        <begin position="161"/>
        <end position="179"/>
    </location>
</feature>
<accession>A0A1J1GTE7</accession>
<evidence type="ECO:0000256" key="3">
    <source>
        <dbReference type="ARBA" id="ARBA00022989"/>
    </source>
</evidence>
<dbReference type="InterPro" id="IPR050186">
    <property type="entry name" value="TPT_transporter"/>
</dbReference>
<dbReference type="Proteomes" id="UP000220797">
    <property type="component" value="Unassembled WGS sequence"/>
</dbReference>
<evidence type="ECO:0000256" key="5">
    <source>
        <dbReference type="SAM" id="Phobius"/>
    </source>
</evidence>
<feature type="transmembrane region" description="Helical" evidence="5">
    <location>
        <begin position="222"/>
        <end position="248"/>
    </location>
</feature>
<keyword evidence="4 5" id="KW-0472">Membrane</keyword>
<dbReference type="PANTHER" id="PTHR11132">
    <property type="entry name" value="SOLUTE CARRIER FAMILY 35"/>
    <property type="match status" value="1"/>
</dbReference>
<keyword evidence="7" id="KW-1185">Reference proteome</keyword>
<dbReference type="RefSeq" id="XP_028527144.1">
    <property type="nucleotide sequence ID" value="XM_028670386.1"/>
</dbReference>
<dbReference type="InterPro" id="IPR037185">
    <property type="entry name" value="EmrE-like"/>
</dbReference>
<comment type="caution">
    <text evidence="6">The sequence shown here is derived from an EMBL/GenBank/DDBJ whole genome shotgun (WGS) entry which is preliminary data.</text>
</comment>
<reference evidence="6" key="1">
    <citation type="submission" date="2015-04" db="EMBL/GenBank/DDBJ databases">
        <authorList>
            <consortium name="Pathogen Informatics"/>
        </authorList>
    </citation>
    <scope>NUCLEOTIDE SEQUENCE [LARGE SCALE GENOMIC DNA]</scope>
    <source>
        <strain evidence="6">8A</strain>
    </source>
</reference>